<dbReference type="PROSITE" id="PS51841">
    <property type="entry name" value="LTD"/>
    <property type="match status" value="1"/>
</dbReference>
<evidence type="ECO:0008006" key="7">
    <source>
        <dbReference type="Google" id="ProtNLM"/>
    </source>
</evidence>
<keyword evidence="1" id="KW-0812">Transmembrane</keyword>
<evidence type="ECO:0000259" key="4">
    <source>
        <dbReference type="PROSITE" id="PS51841"/>
    </source>
</evidence>
<keyword evidence="2" id="KW-0732">Signal</keyword>
<dbReference type="EMBL" id="MHQR01000026">
    <property type="protein sequence ID" value="OHA07073.1"/>
    <property type="molecule type" value="Genomic_DNA"/>
</dbReference>
<protein>
    <recommendedName>
        <fullName evidence="7">PKD domain-containing protein</fullName>
    </recommendedName>
</protein>
<dbReference type="AlphaFoldDB" id="A0A1G2L607"/>
<feature type="domain" description="PKD" evidence="3">
    <location>
        <begin position="211"/>
        <end position="257"/>
    </location>
</feature>
<dbReference type="STRING" id="1802279.A3B34_01885"/>
<dbReference type="InterPro" id="IPR000601">
    <property type="entry name" value="PKD_dom"/>
</dbReference>
<dbReference type="SUPFAM" id="SSF49299">
    <property type="entry name" value="PKD domain"/>
    <property type="match status" value="1"/>
</dbReference>
<name>A0A1G2L607_9BACT</name>
<keyword evidence="1" id="KW-0472">Membrane</keyword>
<dbReference type="Gene3D" id="2.60.40.10">
    <property type="entry name" value="Immunoglobulins"/>
    <property type="match status" value="1"/>
</dbReference>
<comment type="caution">
    <text evidence="5">The sequence shown here is derived from an EMBL/GenBank/DDBJ whole genome shotgun (WGS) entry which is preliminary data.</text>
</comment>
<evidence type="ECO:0000313" key="6">
    <source>
        <dbReference type="Proteomes" id="UP000176510"/>
    </source>
</evidence>
<reference evidence="5 6" key="1">
    <citation type="journal article" date="2016" name="Nat. Commun.">
        <title>Thousands of microbial genomes shed light on interconnected biogeochemical processes in an aquifer system.</title>
        <authorList>
            <person name="Anantharaman K."/>
            <person name="Brown C.T."/>
            <person name="Hug L.A."/>
            <person name="Sharon I."/>
            <person name="Castelle C.J."/>
            <person name="Probst A.J."/>
            <person name="Thomas B.C."/>
            <person name="Singh A."/>
            <person name="Wilkins M.J."/>
            <person name="Karaoz U."/>
            <person name="Brodie E.L."/>
            <person name="Williams K.H."/>
            <person name="Hubbard S.S."/>
            <person name="Banfield J.F."/>
        </authorList>
    </citation>
    <scope>NUCLEOTIDE SEQUENCE [LARGE SCALE GENOMIC DNA]</scope>
</reference>
<dbReference type="CDD" id="cd00146">
    <property type="entry name" value="PKD"/>
    <property type="match status" value="1"/>
</dbReference>
<feature type="chain" id="PRO_5009583504" description="PKD domain-containing protein" evidence="2">
    <location>
        <begin position="27"/>
        <end position="437"/>
    </location>
</feature>
<feature type="transmembrane region" description="Helical" evidence="1">
    <location>
        <begin position="414"/>
        <end position="432"/>
    </location>
</feature>
<organism evidence="5 6">
    <name type="scientific">Candidatus Sungbacteria bacterium RIFCSPLOWO2_01_FULL_54_21</name>
    <dbReference type="NCBI Taxonomy" id="1802279"/>
    <lineage>
        <taxon>Bacteria</taxon>
        <taxon>Candidatus Sungiibacteriota</taxon>
    </lineage>
</organism>
<proteinExistence type="predicted"/>
<keyword evidence="1" id="KW-1133">Transmembrane helix</keyword>
<evidence type="ECO:0000256" key="1">
    <source>
        <dbReference type="SAM" id="Phobius"/>
    </source>
</evidence>
<dbReference type="InterPro" id="IPR035986">
    <property type="entry name" value="PKD_dom_sf"/>
</dbReference>
<evidence type="ECO:0000313" key="5">
    <source>
        <dbReference type="EMBL" id="OHA07073.1"/>
    </source>
</evidence>
<gene>
    <name evidence="5" type="ORF">A3B34_01885</name>
</gene>
<dbReference type="InterPro" id="IPR001322">
    <property type="entry name" value="Lamin_tail_dom"/>
</dbReference>
<dbReference type="InterPro" id="IPR013783">
    <property type="entry name" value="Ig-like_fold"/>
</dbReference>
<evidence type="ECO:0000256" key="2">
    <source>
        <dbReference type="SAM" id="SignalP"/>
    </source>
</evidence>
<accession>A0A1G2L607</accession>
<dbReference type="InterPro" id="IPR036415">
    <property type="entry name" value="Lamin_tail_dom_sf"/>
</dbReference>
<dbReference type="Proteomes" id="UP000176510">
    <property type="component" value="Unassembled WGS sequence"/>
</dbReference>
<dbReference type="Pfam" id="PF18911">
    <property type="entry name" value="PKD_4"/>
    <property type="match status" value="1"/>
</dbReference>
<dbReference type="PROSITE" id="PS50093">
    <property type="entry name" value="PKD"/>
    <property type="match status" value="1"/>
</dbReference>
<evidence type="ECO:0000259" key="3">
    <source>
        <dbReference type="PROSITE" id="PS50093"/>
    </source>
</evidence>
<feature type="domain" description="LTD" evidence="4">
    <location>
        <begin position="250"/>
        <end position="397"/>
    </location>
</feature>
<sequence>MKGALGMRGLLFCCAVLSVLSSVAHADGTRFVFVSEPQTIRTGEISGELKIQMQDTAGAEKKTDETVDLSFSSTSSTGVFLNAAGNTASTVMAKGTANRTFFYRDASSGTHILTVQAMGRVSGQSWTMSQRMSVVSDTGADAQSADLSQNSTASSIAPVIVSSRGSVTASALPPAIEAYAGRDRAVIAGADTAFEGTAVGLLKEPIQNARFWWNFGDGSTAEGRAVSHIFRVPGTYMTGLHVSSGIYAASDYSVVSVMSNKVAVTEVTGGKAGFVRLRNGSAVAVDIGGWAIEEGGGRQFLLPPHTMITAGGEIALANAVTMLAGAVPITMHFPDGSPAFSYTAEPSAPEQTVAPVPVLSAIAAVVSEGAKEKPVPAPKKAEGKESEVVTEEYATATLPAIYAEPRASSSGQSFLLLAALLSGGASAGFLFLKKFFV</sequence>
<feature type="signal peptide" evidence="2">
    <location>
        <begin position="1"/>
        <end position="26"/>
    </location>
</feature>
<dbReference type="SUPFAM" id="SSF74853">
    <property type="entry name" value="Lamin A/C globular tail domain"/>
    <property type="match status" value="1"/>
</dbReference>